<dbReference type="Gene3D" id="1.10.357.10">
    <property type="entry name" value="Tetracycline Repressor, domain 2"/>
    <property type="match status" value="1"/>
</dbReference>
<dbReference type="InterPro" id="IPR009057">
    <property type="entry name" value="Homeodomain-like_sf"/>
</dbReference>
<sequence length="200" mass="23721">MKDKIINKAKEMFLRLGFKSITMDDIACEMCISKKTIYKYFSNKDILIEESVQMVHKEIHETINTIVAQNFNAIEENFEIRRMFKEMFKSAESSPIYQLKKHYPEIYEKVLSMQVSVCEECFRDNIIKGINEGLYRKDLDIENYVKFYYTLIFNINENTMLEKDAQELELKALEYHIRAMASLAGIVELEKQLETQILNH</sequence>
<keyword evidence="5" id="KW-1185">Reference proteome</keyword>
<evidence type="ECO:0000259" key="3">
    <source>
        <dbReference type="PROSITE" id="PS50977"/>
    </source>
</evidence>
<dbReference type="SUPFAM" id="SSF46689">
    <property type="entry name" value="Homeodomain-like"/>
    <property type="match status" value="1"/>
</dbReference>
<reference evidence="4" key="1">
    <citation type="submission" date="2022-10" db="EMBL/GenBank/DDBJ databases">
        <title>Flavobacterium sp. nov., a bacterium isolated from lake sediment.</title>
        <authorList>
            <person name="Qu J.-H."/>
        </authorList>
    </citation>
    <scope>NUCLEOTIDE SEQUENCE</scope>
    <source>
        <strain evidence="4">TH16-21</strain>
    </source>
</reference>
<evidence type="ECO:0000313" key="4">
    <source>
        <dbReference type="EMBL" id="MCW1146720.1"/>
    </source>
</evidence>
<feature type="DNA-binding region" description="H-T-H motif" evidence="2">
    <location>
        <begin position="22"/>
        <end position="41"/>
    </location>
</feature>
<protein>
    <submittedName>
        <fullName evidence="4">TetR/AcrR family transcriptional regulator</fullName>
    </submittedName>
</protein>
<dbReference type="InterPro" id="IPR050624">
    <property type="entry name" value="HTH-type_Tx_Regulator"/>
</dbReference>
<dbReference type="PANTHER" id="PTHR43479">
    <property type="entry name" value="ACREF/ENVCD OPERON REPRESSOR-RELATED"/>
    <property type="match status" value="1"/>
</dbReference>
<gene>
    <name evidence="4" type="ORF">OJ995_00605</name>
</gene>
<dbReference type="EMBL" id="JAPCIO010000001">
    <property type="protein sequence ID" value="MCW1146720.1"/>
    <property type="molecule type" value="Genomic_DNA"/>
</dbReference>
<name>A0ABT3EF25_9FLAO</name>
<dbReference type="PRINTS" id="PR00455">
    <property type="entry name" value="HTHTETR"/>
</dbReference>
<evidence type="ECO:0000313" key="5">
    <source>
        <dbReference type="Proteomes" id="UP001165677"/>
    </source>
</evidence>
<proteinExistence type="predicted"/>
<evidence type="ECO:0000256" key="2">
    <source>
        <dbReference type="PROSITE-ProRule" id="PRU00335"/>
    </source>
</evidence>
<dbReference type="InterPro" id="IPR001647">
    <property type="entry name" value="HTH_TetR"/>
</dbReference>
<comment type="caution">
    <text evidence="4">The sequence shown here is derived from an EMBL/GenBank/DDBJ whole genome shotgun (WGS) entry which is preliminary data.</text>
</comment>
<feature type="domain" description="HTH tetR-type" evidence="3">
    <location>
        <begin position="1"/>
        <end position="59"/>
    </location>
</feature>
<dbReference type="Proteomes" id="UP001165677">
    <property type="component" value="Unassembled WGS sequence"/>
</dbReference>
<evidence type="ECO:0000256" key="1">
    <source>
        <dbReference type="ARBA" id="ARBA00023125"/>
    </source>
</evidence>
<accession>A0ABT3EF25</accession>
<dbReference type="PANTHER" id="PTHR43479:SF11">
    <property type="entry name" value="ACREF_ENVCD OPERON REPRESSOR-RELATED"/>
    <property type="match status" value="1"/>
</dbReference>
<dbReference type="PROSITE" id="PS50977">
    <property type="entry name" value="HTH_TETR_2"/>
    <property type="match status" value="1"/>
</dbReference>
<dbReference type="RefSeq" id="WP_133608695.1">
    <property type="nucleotide sequence ID" value="NZ_JAPCIO010000001.1"/>
</dbReference>
<dbReference type="Pfam" id="PF00440">
    <property type="entry name" value="TetR_N"/>
    <property type="match status" value="1"/>
</dbReference>
<organism evidence="4 5">
    <name type="scientific">Flavobacterium lacisediminis</name>
    <dbReference type="NCBI Taxonomy" id="2989705"/>
    <lineage>
        <taxon>Bacteria</taxon>
        <taxon>Pseudomonadati</taxon>
        <taxon>Bacteroidota</taxon>
        <taxon>Flavobacteriia</taxon>
        <taxon>Flavobacteriales</taxon>
        <taxon>Flavobacteriaceae</taxon>
        <taxon>Flavobacterium</taxon>
    </lineage>
</organism>
<keyword evidence="1 2" id="KW-0238">DNA-binding</keyword>